<dbReference type="OrthoDB" id="9803739at2"/>
<dbReference type="InterPro" id="IPR015942">
    <property type="entry name" value="Asp/Glu/hydantoin_racemase"/>
</dbReference>
<accession>A0A542XE38</accession>
<dbReference type="GO" id="GO:0047661">
    <property type="term" value="F:amino-acid racemase activity"/>
    <property type="evidence" value="ECO:0007669"/>
    <property type="project" value="InterPro"/>
</dbReference>
<comment type="similarity">
    <text evidence="1">Belongs to the aspartate/glutamate racemases family.</text>
</comment>
<dbReference type="InterPro" id="IPR001920">
    <property type="entry name" value="Asp/Glu_race"/>
</dbReference>
<proteinExistence type="inferred from homology"/>
<dbReference type="PANTHER" id="PTHR21198:SF7">
    <property type="entry name" value="ASPARTATE-GLUTAMATE RACEMASE FAMILY"/>
    <property type="match status" value="1"/>
</dbReference>
<name>A0A542XE38_9MICO</name>
<comment type="caution">
    <text evidence="3">The sequence shown here is derived from an EMBL/GenBank/DDBJ whole genome shotgun (WGS) entry which is preliminary data.</text>
</comment>
<protein>
    <submittedName>
        <fullName evidence="3">Aspartate racemase</fullName>
    </submittedName>
</protein>
<evidence type="ECO:0000256" key="2">
    <source>
        <dbReference type="ARBA" id="ARBA00023235"/>
    </source>
</evidence>
<dbReference type="NCBIfam" id="TIGR00035">
    <property type="entry name" value="asp_race"/>
    <property type="match status" value="1"/>
</dbReference>
<dbReference type="PANTHER" id="PTHR21198">
    <property type="entry name" value="GLUTAMATE RACEMASE"/>
    <property type="match status" value="1"/>
</dbReference>
<dbReference type="Proteomes" id="UP000318336">
    <property type="component" value="Unassembled WGS sequence"/>
</dbReference>
<dbReference type="AlphaFoldDB" id="A0A542XE38"/>
<dbReference type="RefSeq" id="WP_142006127.1">
    <property type="nucleotide sequence ID" value="NZ_CAJTBP010000001.1"/>
</dbReference>
<dbReference type="SUPFAM" id="SSF53681">
    <property type="entry name" value="Aspartate/glutamate racemase"/>
    <property type="match status" value="2"/>
</dbReference>
<evidence type="ECO:0000313" key="4">
    <source>
        <dbReference type="Proteomes" id="UP000318336"/>
    </source>
</evidence>
<keyword evidence="4" id="KW-1185">Reference proteome</keyword>
<reference evidence="3 4" key="1">
    <citation type="submission" date="2019-06" db="EMBL/GenBank/DDBJ databases">
        <title>Sequencing the genomes of 1000 actinobacteria strains.</title>
        <authorList>
            <person name="Klenk H.-P."/>
        </authorList>
    </citation>
    <scope>NUCLEOTIDE SEQUENCE [LARGE SCALE GENOMIC DNA]</scope>
    <source>
        <strain evidence="3 4">DSM 24617</strain>
    </source>
</reference>
<keyword evidence="2" id="KW-0413">Isomerase</keyword>
<evidence type="ECO:0000256" key="1">
    <source>
        <dbReference type="ARBA" id="ARBA00007847"/>
    </source>
</evidence>
<dbReference type="Pfam" id="PF01177">
    <property type="entry name" value="Asp_Glu_race"/>
    <property type="match status" value="1"/>
</dbReference>
<dbReference type="EMBL" id="VFOK01000001">
    <property type="protein sequence ID" value="TQL34099.1"/>
    <property type="molecule type" value="Genomic_DNA"/>
</dbReference>
<organism evidence="3 4">
    <name type="scientific">Barrientosiimonas humi</name>
    <dbReference type="NCBI Taxonomy" id="999931"/>
    <lineage>
        <taxon>Bacteria</taxon>
        <taxon>Bacillati</taxon>
        <taxon>Actinomycetota</taxon>
        <taxon>Actinomycetes</taxon>
        <taxon>Micrococcales</taxon>
        <taxon>Dermacoccaceae</taxon>
        <taxon>Barrientosiimonas</taxon>
    </lineage>
</organism>
<sequence length="261" mass="27189">MSDNDIRVTAEQGWSAPVVGILGGLGPLAGATFLRVLTLLTPAESDQEQLDAVLLSHSTTPDRTARLTDPAAPDPAPVLLADALRLQGIGAELIAVPCNSAHPFLRAVAGQVAVPMIDIVETTATVAVEQAAARAEGRTPRVGILATTGTRAAGIYADAVRALGGEPVDTSDDEQREVMRIIYDQVKAGLPTDLGALLALVDAMVAKGSDVVVLGCTELSVAYDEHNLARDPRLVDSVDSLARETLRRAGRTPKNPVVPGE</sequence>
<evidence type="ECO:0000313" key="3">
    <source>
        <dbReference type="EMBL" id="TQL34099.1"/>
    </source>
</evidence>
<gene>
    <name evidence="3" type="ORF">FB554_2257</name>
</gene>
<dbReference type="InterPro" id="IPR004380">
    <property type="entry name" value="Asp_race"/>
</dbReference>
<dbReference type="Gene3D" id="3.40.50.1860">
    <property type="match status" value="2"/>
</dbReference>